<dbReference type="Proteomes" id="UP000610124">
    <property type="component" value="Unassembled WGS sequence"/>
</dbReference>
<name>A0A8H9HCA3_KITAU</name>
<accession>A0A8H9HCA3</accession>
<dbReference type="EMBL" id="BMUB01000001">
    <property type="protein sequence ID" value="GGU56025.1"/>
    <property type="molecule type" value="Genomic_DNA"/>
</dbReference>
<organism evidence="2 3">
    <name type="scientific">Kitasatospora aureofaciens</name>
    <name type="common">Streptomyces aureofaciens</name>
    <dbReference type="NCBI Taxonomy" id="1894"/>
    <lineage>
        <taxon>Bacteria</taxon>
        <taxon>Bacillati</taxon>
        <taxon>Actinomycetota</taxon>
        <taxon>Actinomycetes</taxon>
        <taxon>Kitasatosporales</taxon>
        <taxon>Streptomycetaceae</taxon>
        <taxon>Kitasatospora</taxon>
    </lineage>
</organism>
<sequence>MGSPVTASDAAALMFSSCIWVTFKVAWLAVSLVGFRLGHCAPLLHDVADGVVADAVTPLPAPSDAKAAAITATVLRPTELMSTPMGTTRA</sequence>
<keyword evidence="1" id="KW-0812">Transmembrane</keyword>
<evidence type="ECO:0000256" key="1">
    <source>
        <dbReference type="SAM" id="Phobius"/>
    </source>
</evidence>
<keyword evidence="1" id="KW-1133">Transmembrane helix</keyword>
<evidence type="ECO:0000313" key="2">
    <source>
        <dbReference type="EMBL" id="GGU56025.1"/>
    </source>
</evidence>
<gene>
    <name evidence="2" type="ORF">GCM10010502_02890</name>
</gene>
<comment type="caution">
    <text evidence="2">The sequence shown here is derived from an EMBL/GenBank/DDBJ whole genome shotgun (WGS) entry which is preliminary data.</text>
</comment>
<evidence type="ECO:0000313" key="3">
    <source>
        <dbReference type="Proteomes" id="UP000610124"/>
    </source>
</evidence>
<proteinExistence type="predicted"/>
<protein>
    <submittedName>
        <fullName evidence="2">Uncharacterized protein</fullName>
    </submittedName>
</protein>
<feature type="transmembrane region" description="Helical" evidence="1">
    <location>
        <begin position="12"/>
        <end position="35"/>
    </location>
</feature>
<dbReference type="AlphaFoldDB" id="A0A8H9HCA3"/>
<reference evidence="2" key="2">
    <citation type="submission" date="2020-09" db="EMBL/GenBank/DDBJ databases">
        <authorList>
            <person name="Sun Q."/>
            <person name="Ohkuma M."/>
        </authorList>
    </citation>
    <scope>NUCLEOTIDE SEQUENCE</scope>
    <source>
        <strain evidence="2">JCM 4434</strain>
    </source>
</reference>
<keyword evidence="1" id="KW-0472">Membrane</keyword>
<reference evidence="2" key="1">
    <citation type="journal article" date="2014" name="Int. J. Syst. Evol. Microbiol.">
        <title>Complete genome sequence of Corynebacterium casei LMG S-19264T (=DSM 44701T), isolated from a smear-ripened cheese.</title>
        <authorList>
            <consortium name="US DOE Joint Genome Institute (JGI-PGF)"/>
            <person name="Walter F."/>
            <person name="Albersmeier A."/>
            <person name="Kalinowski J."/>
            <person name="Ruckert C."/>
        </authorList>
    </citation>
    <scope>NUCLEOTIDE SEQUENCE</scope>
    <source>
        <strain evidence="2">JCM 4434</strain>
    </source>
</reference>